<protein>
    <submittedName>
        <fullName evidence="2">Serine hydrolase</fullName>
    </submittedName>
</protein>
<reference evidence="2 3" key="1">
    <citation type="journal article" date="2004" name="Extremophiles">
        <title>Halobacillus locisalis sp. nov., a halophilic bacterium isolated from a marine solar saltern of the Yellow Sea in Korea.</title>
        <authorList>
            <person name="Yoon J.H."/>
            <person name="Kang K.H."/>
            <person name="Oh T.K."/>
            <person name="Park Y.H."/>
        </authorList>
    </citation>
    <scope>NUCLEOTIDE SEQUENCE [LARGE SCALE GENOMIC DNA]</scope>
    <source>
        <strain evidence="2 3">KCTC 3788</strain>
    </source>
</reference>
<dbReference type="EMBL" id="JACEFG010000001">
    <property type="protein sequence ID" value="MBA2174205.1"/>
    <property type="molecule type" value="Genomic_DNA"/>
</dbReference>
<comment type="caution">
    <text evidence="2">The sequence shown here is derived from an EMBL/GenBank/DDBJ whole genome shotgun (WGS) entry which is preliminary data.</text>
</comment>
<dbReference type="RefSeq" id="WP_181471215.1">
    <property type="nucleotide sequence ID" value="NZ_JACEFG010000001.1"/>
</dbReference>
<organism evidence="2 3">
    <name type="scientific">Halobacillus locisalis</name>
    <dbReference type="NCBI Taxonomy" id="220753"/>
    <lineage>
        <taxon>Bacteria</taxon>
        <taxon>Bacillati</taxon>
        <taxon>Bacillota</taxon>
        <taxon>Bacilli</taxon>
        <taxon>Bacillales</taxon>
        <taxon>Bacillaceae</taxon>
        <taxon>Halobacillus</taxon>
    </lineage>
</organism>
<proteinExistence type="predicted"/>
<feature type="domain" description="Beta-lactamase class A catalytic" evidence="1">
    <location>
        <begin position="20"/>
        <end position="221"/>
    </location>
</feature>
<keyword evidence="2" id="KW-0378">Hydrolase</keyword>
<dbReference type="GO" id="GO:0008800">
    <property type="term" value="F:beta-lactamase activity"/>
    <property type="evidence" value="ECO:0007669"/>
    <property type="project" value="InterPro"/>
</dbReference>
<dbReference type="SUPFAM" id="SSF56601">
    <property type="entry name" value="beta-lactamase/transpeptidase-like"/>
    <property type="match status" value="1"/>
</dbReference>
<dbReference type="Proteomes" id="UP000571017">
    <property type="component" value="Unassembled WGS sequence"/>
</dbReference>
<dbReference type="InterPro" id="IPR045155">
    <property type="entry name" value="Beta-lactam_cat"/>
</dbReference>
<sequence length="250" mass="28081">MSKVLGKLLEIEHGDPAAIVYSLKEQEVVASLSEDTIVPLASTAKLAVGYVIAKSVESKDISWNDQVNKISFNPLEDSEELYPHLQGRKSLALRDAVEVMIASHDSVVAEAVVEFIGGWVSVNQRVQADFPDISITEDPRNPDNKGSVKDLFRLLHSLFVGYQEEPDLFLPVINGLVRQQDFIETIPSYHLNHMTGGLETAIIDLGLLGDFRKHPYLYVIAVTNAPDRMKNKRVDEKVLETIKRLYKWQQ</sequence>
<name>A0A838CR29_9BACI</name>
<dbReference type="GO" id="GO:0030655">
    <property type="term" value="P:beta-lactam antibiotic catabolic process"/>
    <property type="evidence" value="ECO:0007669"/>
    <property type="project" value="InterPro"/>
</dbReference>
<evidence type="ECO:0000313" key="2">
    <source>
        <dbReference type="EMBL" id="MBA2174205.1"/>
    </source>
</evidence>
<keyword evidence="3" id="KW-1185">Reference proteome</keyword>
<dbReference type="Gene3D" id="3.40.710.10">
    <property type="entry name" value="DD-peptidase/beta-lactamase superfamily"/>
    <property type="match status" value="1"/>
</dbReference>
<evidence type="ECO:0000259" key="1">
    <source>
        <dbReference type="Pfam" id="PF13354"/>
    </source>
</evidence>
<dbReference type="Pfam" id="PF13354">
    <property type="entry name" value="Beta-lactamase2"/>
    <property type="match status" value="1"/>
</dbReference>
<evidence type="ECO:0000313" key="3">
    <source>
        <dbReference type="Proteomes" id="UP000571017"/>
    </source>
</evidence>
<gene>
    <name evidence="2" type="ORF">H0266_04730</name>
</gene>
<accession>A0A838CR29</accession>
<dbReference type="AlphaFoldDB" id="A0A838CR29"/>
<dbReference type="InterPro" id="IPR012338">
    <property type="entry name" value="Beta-lactam/transpept-like"/>
</dbReference>